<proteinExistence type="predicted"/>
<name>A0A1L0CWC9_9ASCO</name>
<accession>A0A1L0CWC9</accession>
<protein>
    <submittedName>
        <fullName evidence="1">Uncharacterized protein</fullName>
    </submittedName>
</protein>
<organism evidence="1 2">
    <name type="scientific">Hanseniaspora guilliermondii</name>
    <dbReference type="NCBI Taxonomy" id="56406"/>
    <lineage>
        <taxon>Eukaryota</taxon>
        <taxon>Fungi</taxon>
        <taxon>Dikarya</taxon>
        <taxon>Ascomycota</taxon>
        <taxon>Saccharomycotina</taxon>
        <taxon>Saccharomycetes</taxon>
        <taxon>Saccharomycodales</taxon>
        <taxon>Saccharomycodaceae</taxon>
        <taxon>Hanseniaspora</taxon>
    </lineage>
</organism>
<dbReference type="EMBL" id="FQNF01000017">
    <property type="protein sequence ID" value="SGZ39119.1"/>
    <property type="molecule type" value="Genomic_DNA"/>
</dbReference>
<evidence type="ECO:0000313" key="2">
    <source>
        <dbReference type="Proteomes" id="UP000183365"/>
    </source>
</evidence>
<dbReference type="AlphaFoldDB" id="A0A1L0CWC9"/>
<dbReference type="Proteomes" id="UP000183365">
    <property type="component" value="Unassembled WGS sequence"/>
</dbReference>
<evidence type="ECO:0000313" key="1">
    <source>
        <dbReference type="EMBL" id="SGZ39119.1"/>
    </source>
</evidence>
<keyword evidence="2" id="KW-1185">Reference proteome</keyword>
<dbReference type="VEuPathDB" id="FungiDB:HGUI_01319"/>
<reference evidence="2" key="1">
    <citation type="submission" date="2016-11" db="EMBL/GenBank/DDBJ databases">
        <authorList>
            <person name="Guldener U."/>
        </authorList>
    </citation>
    <scope>NUCLEOTIDE SEQUENCE [LARGE SCALE GENOMIC DNA]</scope>
</reference>
<gene>
    <name evidence="1" type="ORF">HGUI_01319</name>
</gene>
<sequence>MTEPIVEEVLESIHSDSPIEPIIINSSDPRDISTYTQEHPRDCLIFVNDEDLSNPQDEYCDVIVDKEVDLNRSVVKITRYTVLQRHDYRSIRKYEYKRIIDPEKDKVAIERAISHKPYTPKVLHSEHNSAYKIEYPENYDFKNDKDYYSIYDNNKVQTSYESNMPEYDSDYDSDNFSDIDDIMDIDTMGDEIIEKFCEMREKFTFESDRFDDFF</sequence>
<dbReference type="OrthoDB" id="10374826at2759"/>